<dbReference type="Proteomes" id="UP000314294">
    <property type="component" value="Unassembled WGS sequence"/>
</dbReference>
<comment type="caution">
    <text evidence="1">The sequence shown here is derived from an EMBL/GenBank/DDBJ whole genome shotgun (WGS) entry which is preliminary data.</text>
</comment>
<sequence length="110" mass="11926">MFVEDDCGGTPHKESTTVFLEGGGVKPEARQSLCNTTVRLAGSGETLERLRFLRLALASLPSERADVPAVREASPGVRPEPPAALPRGREYDWFAPSELVYVSLELTKLG</sequence>
<name>A0A4Z2HZZ8_9TELE</name>
<keyword evidence="2" id="KW-1185">Reference proteome</keyword>
<proteinExistence type="predicted"/>
<evidence type="ECO:0000313" key="2">
    <source>
        <dbReference type="Proteomes" id="UP000314294"/>
    </source>
</evidence>
<dbReference type="EMBL" id="SRLO01000154">
    <property type="protein sequence ID" value="TNN71130.1"/>
    <property type="molecule type" value="Genomic_DNA"/>
</dbReference>
<accession>A0A4Z2HZZ8</accession>
<protein>
    <submittedName>
        <fullName evidence="1">Uncharacterized protein</fullName>
    </submittedName>
</protein>
<gene>
    <name evidence="1" type="ORF">EYF80_018650</name>
</gene>
<dbReference type="AlphaFoldDB" id="A0A4Z2HZZ8"/>
<evidence type="ECO:0000313" key="1">
    <source>
        <dbReference type="EMBL" id="TNN71130.1"/>
    </source>
</evidence>
<organism evidence="1 2">
    <name type="scientific">Liparis tanakae</name>
    <name type="common">Tanaka's snailfish</name>
    <dbReference type="NCBI Taxonomy" id="230148"/>
    <lineage>
        <taxon>Eukaryota</taxon>
        <taxon>Metazoa</taxon>
        <taxon>Chordata</taxon>
        <taxon>Craniata</taxon>
        <taxon>Vertebrata</taxon>
        <taxon>Euteleostomi</taxon>
        <taxon>Actinopterygii</taxon>
        <taxon>Neopterygii</taxon>
        <taxon>Teleostei</taxon>
        <taxon>Neoteleostei</taxon>
        <taxon>Acanthomorphata</taxon>
        <taxon>Eupercaria</taxon>
        <taxon>Perciformes</taxon>
        <taxon>Cottioidei</taxon>
        <taxon>Cottales</taxon>
        <taxon>Liparidae</taxon>
        <taxon>Liparis</taxon>
    </lineage>
</organism>
<reference evidence="1 2" key="1">
    <citation type="submission" date="2019-03" db="EMBL/GenBank/DDBJ databases">
        <title>First draft genome of Liparis tanakae, snailfish: a comprehensive survey of snailfish specific genes.</title>
        <authorList>
            <person name="Kim W."/>
            <person name="Song I."/>
            <person name="Jeong J.-H."/>
            <person name="Kim D."/>
            <person name="Kim S."/>
            <person name="Ryu S."/>
            <person name="Song J.Y."/>
            <person name="Lee S.K."/>
        </authorList>
    </citation>
    <scope>NUCLEOTIDE SEQUENCE [LARGE SCALE GENOMIC DNA]</scope>
    <source>
        <tissue evidence="1">Muscle</tissue>
    </source>
</reference>